<comment type="caution">
    <text evidence="2">The sequence shown here is derived from an EMBL/GenBank/DDBJ whole genome shotgun (WGS) entry which is preliminary data.</text>
</comment>
<dbReference type="InterPro" id="IPR011335">
    <property type="entry name" value="Restrct_endonuc-II-like"/>
</dbReference>
<evidence type="ECO:0000313" key="2">
    <source>
        <dbReference type="EMBL" id="MDC3423075.1"/>
    </source>
</evidence>
<sequence>MTKKKSEQVREHLITYDDYAKLPDDGVRYELSNGKLEAMTTAPHPIHQLISQEMAVLLKKSCKQEYITFTAPVDVILSNTEVRQPDLIMVHRNRIEMITHRGIEGTPDLIAEVLSPSSIKRDRVSKQTTYAKYAIPEYWIIDPIHQSLEQYVLEGKRYNLQEVYMEKQTVQSQHLACASFSMFDIFANIPELPNA</sequence>
<dbReference type="InterPro" id="IPR008538">
    <property type="entry name" value="Uma2"/>
</dbReference>
<dbReference type="RefSeq" id="WP_272434724.1">
    <property type="nucleotide sequence ID" value="NZ_JAMQKB010000001.1"/>
</dbReference>
<organism evidence="2 3">
    <name type="scientific">Terrihalobacillus insolitus</name>
    <dbReference type="NCBI Taxonomy" id="2950438"/>
    <lineage>
        <taxon>Bacteria</taxon>
        <taxon>Bacillati</taxon>
        <taxon>Bacillota</taxon>
        <taxon>Bacilli</taxon>
        <taxon>Bacillales</taxon>
        <taxon>Bacillaceae</taxon>
        <taxon>Terrihalobacillus</taxon>
    </lineage>
</organism>
<dbReference type="Proteomes" id="UP001145050">
    <property type="component" value="Unassembled WGS sequence"/>
</dbReference>
<proteinExistence type="predicted"/>
<reference evidence="2" key="1">
    <citation type="submission" date="2022-06" db="EMBL/GenBank/DDBJ databases">
        <title>Aquibacillus sp. a new bacterium isolated from soil saline samples.</title>
        <authorList>
            <person name="Galisteo C."/>
            <person name="De La Haba R."/>
            <person name="Sanchez-Porro C."/>
            <person name="Ventosa A."/>
        </authorList>
    </citation>
    <scope>NUCLEOTIDE SEQUENCE</scope>
    <source>
        <strain evidence="2">3ASR75-11</strain>
    </source>
</reference>
<dbReference type="AlphaFoldDB" id="A0A9X3WPZ8"/>
<dbReference type="PANTHER" id="PTHR34107">
    <property type="entry name" value="SLL0198 PROTEIN-RELATED"/>
    <property type="match status" value="1"/>
</dbReference>
<dbReference type="InterPro" id="IPR012296">
    <property type="entry name" value="Nuclease_put_TT1808"/>
</dbReference>
<dbReference type="EMBL" id="JAMQKB010000001">
    <property type="protein sequence ID" value="MDC3423075.1"/>
    <property type="molecule type" value="Genomic_DNA"/>
</dbReference>
<dbReference type="GO" id="GO:0004519">
    <property type="term" value="F:endonuclease activity"/>
    <property type="evidence" value="ECO:0007669"/>
    <property type="project" value="UniProtKB-KW"/>
</dbReference>
<keyword evidence="2" id="KW-0255">Endonuclease</keyword>
<dbReference type="Gene3D" id="3.90.1570.10">
    <property type="entry name" value="tt1808, chain A"/>
    <property type="match status" value="1"/>
</dbReference>
<keyword evidence="2" id="KW-0378">Hydrolase</keyword>
<feature type="domain" description="Putative restriction endonuclease" evidence="1">
    <location>
        <begin position="17"/>
        <end position="173"/>
    </location>
</feature>
<gene>
    <name evidence="2" type="ORF">NC797_00960</name>
</gene>
<keyword evidence="2" id="KW-0540">Nuclease</keyword>
<dbReference type="CDD" id="cd06260">
    <property type="entry name" value="DUF820-like"/>
    <property type="match status" value="1"/>
</dbReference>
<evidence type="ECO:0000313" key="3">
    <source>
        <dbReference type="Proteomes" id="UP001145050"/>
    </source>
</evidence>
<name>A0A9X3WPZ8_9BACI</name>
<accession>A0A9X3WPZ8</accession>
<dbReference type="PANTHER" id="PTHR34107:SF4">
    <property type="entry name" value="SLL1222 PROTEIN"/>
    <property type="match status" value="1"/>
</dbReference>
<dbReference type="Pfam" id="PF05685">
    <property type="entry name" value="Uma2"/>
    <property type="match status" value="1"/>
</dbReference>
<dbReference type="SUPFAM" id="SSF52980">
    <property type="entry name" value="Restriction endonuclease-like"/>
    <property type="match status" value="1"/>
</dbReference>
<keyword evidence="3" id="KW-1185">Reference proteome</keyword>
<evidence type="ECO:0000259" key="1">
    <source>
        <dbReference type="Pfam" id="PF05685"/>
    </source>
</evidence>
<protein>
    <submittedName>
        <fullName evidence="2">Uma2 family endonuclease</fullName>
    </submittedName>
</protein>